<evidence type="ECO:0000313" key="1">
    <source>
        <dbReference type="EMBL" id="PSR71929.1"/>
    </source>
</evidence>
<name>A0A2R6NHU7_9APHY</name>
<comment type="caution">
    <text evidence="1">The sequence shown here is derived from an EMBL/GenBank/DDBJ whole genome shotgun (WGS) entry which is preliminary data.</text>
</comment>
<evidence type="ECO:0000313" key="2">
    <source>
        <dbReference type="Proteomes" id="UP000186601"/>
    </source>
</evidence>
<dbReference type="OrthoDB" id="2534600at2759"/>
<dbReference type="STRING" id="98765.A0A2R6NHU7"/>
<dbReference type="EMBL" id="MLYV02001230">
    <property type="protein sequence ID" value="PSR71929.1"/>
    <property type="molecule type" value="Genomic_DNA"/>
</dbReference>
<gene>
    <name evidence="1" type="ORF">PHLCEN_2v12139</name>
</gene>
<accession>A0A2R6NHU7</accession>
<sequence>MSNIEDPEARGTMIFAWWMACLADAYRSVYYRRKPMLDDDDYDIDFYTVGPVPPDVVESQAQTPSVREQLEFLVRFEQGVTPVLPHMDVSSSQGYYRSAHALARIARQMSRQLWRPATESDGIPLEVLMNLMTSLNEWKDEHLQRVGVPSNFAAEWDFVSAVSACASDATYHIMWIVIFNAVDDFGIREHNDVARTSSSPTEFPGYQTIETIKKKISDDALHGALRIAGLVSSPFVTTKSRMAYPCCRLAYLLQTDIWYVSIEGAAATQIDRFFLENQRLDSAVMHVSIIQAGTLLARLGRPEVENCIKGLNQYSYAYEECAEQAADIARQYNQAVSGESELGYMASVLSRPGPIAESMTITDPSMAIHFNPTTLAGGYRGR</sequence>
<reference evidence="1 2" key="1">
    <citation type="submission" date="2018-02" db="EMBL/GenBank/DDBJ databases">
        <title>Genome sequence of the basidiomycete white-rot fungus Phlebia centrifuga.</title>
        <authorList>
            <person name="Granchi Z."/>
            <person name="Peng M."/>
            <person name="de Vries R.P."/>
            <person name="Hilden K."/>
            <person name="Makela M.R."/>
            <person name="Grigoriev I."/>
            <person name="Riley R."/>
        </authorList>
    </citation>
    <scope>NUCLEOTIDE SEQUENCE [LARGE SCALE GENOMIC DNA]</scope>
    <source>
        <strain evidence="1 2">FBCC195</strain>
    </source>
</reference>
<proteinExistence type="predicted"/>
<dbReference type="Proteomes" id="UP000186601">
    <property type="component" value="Unassembled WGS sequence"/>
</dbReference>
<dbReference type="CDD" id="cd12148">
    <property type="entry name" value="fungal_TF_MHR"/>
    <property type="match status" value="1"/>
</dbReference>
<dbReference type="AlphaFoldDB" id="A0A2R6NHU7"/>
<keyword evidence="2" id="KW-1185">Reference proteome</keyword>
<organism evidence="1 2">
    <name type="scientific">Hermanssonia centrifuga</name>
    <dbReference type="NCBI Taxonomy" id="98765"/>
    <lineage>
        <taxon>Eukaryota</taxon>
        <taxon>Fungi</taxon>
        <taxon>Dikarya</taxon>
        <taxon>Basidiomycota</taxon>
        <taxon>Agaricomycotina</taxon>
        <taxon>Agaricomycetes</taxon>
        <taxon>Polyporales</taxon>
        <taxon>Meruliaceae</taxon>
        <taxon>Hermanssonia</taxon>
    </lineage>
</organism>
<protein>
    <submittedName>
        <fullName evidence="1">Uncharacterized protein</fullName>
    </submittedName>
</protein>